<dbReference type="InterPro" id="IPR050833">
    <property type="entry name" value="Poly_Biosynth_Transport"/>
</dbReference>
<gene>
    <name evidence="7" type="ORF">Loak_2173</name>
</gene>
<evidence type="ECO:0000313" key="8">
    <source>
        <dbReference type="Proteomes" id="UP000054858"/>
    </source>
</evidence>
<comment type="subcellular location">
    <subcellularLocation>
        <location evidence="1">Cell membrane</location>
        <topology evidence="1">Multi-pass membrane protein</topology>
    </subcellularLocation>
</comment>
<proteinExistence type="predicted"/>
<feature type="transmembrane region" description="Helical" evidence="6">
    <location>
        <begin position="380"/>
        <end position="400"/>
    </location>
</feature>
<comment type="caution">
    <text evidence="7">The sequence shown here is derived from an EMBL/GenBank/DDBJ whole genome shotgun (WGS) entry which is preliminary data.</text>
</comment>
<dbReference type="PATRIC" id="fig|29423.5.peg.2279"/>
<dbReference type="PANTHER" id="PTHR30250">
    <property type="entry name" value="PST FAMILY PREDICTED COLANIC ACID TRANSPORTER"/>
    <property type="match status" value="1"/>
</dbReference>
<feature type="transmembrane region" description="Helical" evidence="6">
    <location>
        <begin position="188"/>
        <end position="207"/>
    </location>
</feature>
<dbReference type="RefSeq" id="WP_025386091.1">
    <property type="nucleotide sequence ID" value="NZ_LCUA01000001.1"/>
</dbReference>
<feature type="transmembrane region" description="Helical" evidence="6">
    <location>
        <begin position="313"/>
        <end position="336"/>
    </location>
</feature>
<organism evidence="7 8">
    <name type="scientific">Legionella oakridgensis</name>
    <dbReference type="NCBI Taxonomy" id="29423"/>
    <lineage>
        <taxon>Bacteria</taxon>
        <taxon>Pseudomonadati</taxon>
        <taxon>Pseudomonadota</taxon>
        <taxon>Gammaproteobacteria</taxon>
        <taxon>Legionellales</taxon>
        <taxon>Legionellaceae</taxon>
        <taxon>Legionella</taxon>
    </lineage>
</organism>
<dbReference type="GO" id="GO:0005886">
    <property type="term" value="C:plasma membrane"/>
    <property type="evidence" value="ECO:0007669"/>
    <property type="project" value="UniProtKB-SubCell"/>
</dbReference>
<evidence type="ECO:0000313" key="7">
    <source>
        <dbReference type="EMBL" id="KTD37037.1"/>
    </source>
</evidence>
<name>A0A0W0WXI0_9GAMM</name>
<keyword evidence="3 6" id="KW-0812">Transmembrane</keyword>
<feature type="transmembrane region" description="Helical" evidence="6">
    <location>
        <begin position="348"/>
        <end position="368"/>
    </location>
</feature>
<feature type="transmembrane region" description="Helical" evidence="6">
    <location>
        <begin position="30"/>
        <end position="49"/>
    </location>
</feature>
<dbReference type="AlphaFoldDB" id="A0A0W0WXI0"/>
<evidence type="ECO:0000256" key="6">
    <source>
        <dbReference type="SAM" id="Phobius"/>
    </source>
</evidence>
<protein>
    <recommendedName>
        <fullName evidence="9">Polysaccharide biosynthesis protein</fullName>
    </recommendedName>
</protein>
<dbReference type="Pfam" id="PF13440">
    <property type="entry name" value="Polysacc_synt_3"/>
    <property type="match status" value="1"/>
</dbReference>
<feature type="transmembrane region" description="Helical" evidence="6">
    <location>
        <begin position="55"/>
        <end position="74"/>
    </location>
</feature>
<evidence type="ECO:0000256" key="5">
    <source>
        <dbReference type="ARBA" id="ARBA00023136"/>
    </source>
</evidence>
<evidence type="ECO:0000256" key="1">
    <source>
        <dbReference type="ARBA" id="ARBA00004651"/>
    </source>
</evidence>
<keyword evidence="2" id="KW-1003">Cell membrane</keyword>
<dbReference type="PANTHER" id="PTHR30250:SF28">
    <property type="entry name" value="POLYSACCHARIDE BIOSYNTHESIS PROTEIN"/>
    <property type="match status" value="1"/>
</dbReference>
<keyword evidence="4 6" id="KW-1133">Transmembrane helix</keyword>
<feature type="transmembrane region" description="Helical" evidence="6">
    <location>
        <begin position="94"/>
        <end position="116"/>
    </location>
</feature>
<accession>A0A0W0WXI0</accession>
<reference evidence="7 8" key="1">
    <citation type="submission" date="2015-11" db="EMBL/GenBank/DDBJ databases">
        <title>Genomic analysis of 38 Legionella species identifies large and diverse effector repertoires.</title>
        <authorList>
            <person name="Burstein D."/>
            <person name="Amaro F."/>
            <person name="Zusman T."/>
            <person name="Lifshitz Z."/>
            <person name="Cohen O."/>
            <person name="Gilbert J.A."/>
            <person name="Pupko T."/>
            <person name="Shuman H.A."/>
            <person name="Segal G."/>
        </authorList>
    </citation>
    <scope>NUCLEOTIDE SEQUENCE [LARGE SCALE GENOMIC DNA]</scope>
    <source>
        <strain evidence="7 8">Oak Ridge-10</strain>
    </source>
</reference>
<dbReference type="Proteomes" id="UP000054858">
    <property type="component" value="Unassembled WGS sequence"/>
</dbReference>
<feature type="transmembrane region" description="Helical" evidence="6">
    <location>
        <begin position="412"/>
        <end position="432"/>
    </location>
</feature>
<evidence type="ECO:0008006" key="9">
    <source>
        <dbReference type="Google" id="ProtNLM"/>
    </source>
</evidence>
<feature type="transmembrane region" description="Helical" evidence="6">
    <location>
        <begin position="234"/>
        <end position="253"/>
    </location>
</feature>
<evidence type="ECO:0000256" key="2">
    <source>
        <dbReference type="ARBA" id="ARBA00022475"/>
    </source>
</evidence>
<keyword evidence="5 6" id="KW-0472">Membrane</keyword>
<feature type="transmembrane region" description="Helical" evidence="6">
    <location>
        <begin position="265"/>
        <end position="292"/>
    </location>
</feature>
<feature type="transmembrane region" description="Helical" evidence="6">
    <location>
        <begin position="159"/>
        <end position="182"/>
    </location>
</feature>
<feature type="transmembrane region" description="Helical" evidence="6">
    <location>
        <begin position="131"/>
        <end position="152"/>
    </location>
</feature>
<evidence type="ECO:0000256" key="4">
    <source>
        <dbReference type="ARBA" id="ARBA00022989"/>
    </source>
</evidence>
<evidence type="ECO:0000256" key="3">
    <source>
        <dbReference type="ARBA" id="ARBA00022692"/>
    </source>
</evidence>
<dbReference type="EMBL" id="LNYP01000031">
    <property type="protein sequence ID" value="KTD37037.1"/>
    <property type="molecule type" value="Genomic_DNA"/>
</dbReference>
<sequence>MVGRIYRSLKNKILELLSQKEGFFHSSSNVVGWVVASQILMFASIPVISRLYIPAIFGVYAIYTSIMYTLNQVIGLRSELLINLPKKDSDAKNILATCLLIVVFMGGLVAIITYFFSSFMMHSLRMEALNGYLWLIPAGIIIIGIRNGLLYWTIRKSRFTVVGMANFIQVPFLIVVQIVFGFLSPKPIYLILGAIVSWLSSLVYLLIKIVDRRFIASLFVRLGRATIIFRQNKAFMLHSSLAILLLSIANYMPVVLVSSIYDTQIAAWFALAMQAVYSPLDLVSLSIGQVYLNKGGKILHENPKGLSVFYVKLTRNLILLGALPLLCIALFAGPIFKLVFGEQWYQAGIYAQIMSVMLLIRFAVLSTSQNLVLLKKQGQALAWSLFLIVLLISSFIPGYFLTPKPTPEMTLVLFSINMVIAYGVFFLINLRAARTYSQEVSMSRLAFKTEDASLEIRS</sequence>